<evidence type="ECO:0000256" key="3">
    <source>
        <dbReference type="ARBA" id="ARBA00023027"/>
    </source>
</evidence>
<feature type="domain" description="Ketoreductase" evidence="4">
    <location>
        <begin position="9"/>
        <end position="174"/>
    </location>
</feature>
<dbReference type="FunFam" id="3.40.50.720:FF:000084">
    <property type="entry name" value="Short-chain dehydrogenase reductase"/>
    <property type="match status" value="1"/>
</dbReference>
<dbReference type="PRINTS" id="PR00080">
    <property type="entry name" value="SDRFAMILY"/>
</dbReference>
<gene>
    <name evidence="5" type="ORF">EDM58_11290</name>
</gene>
<dbReference type="RefSeq" id="WP_122913436.1">
    <property type="nucleotide sequence ID" value="NZ_RHHT01000025.1"/>
</dbReference>
<evidence type="ECO:0000313" key="6">
    <source>
        <dbReference type="Proteomes" id="UP000281915"/>
    </source>
</evidence>
<evidence type="ECO:0000256" key="2">
    <source>
        <dbReference type="ARBA" id="ARBA00023002"/>
    </source>
</evidence>
<comment type="caution">
    <text evidence="5">The sequence shown here is derived from an EMBL/GenBank/DDBJ whole genome shotgun (WGS) entry which is preliminary data.</text>
</comment>
<proteinExistence type="inferred from homology"/>
<dbReference type="SMART" id="SM00822">
    <property type="entry name" value="PKS_KR"/>
    <property type="match status" value="1"/>
</dbReference>
<evidence type="ECO:0000256" key="1">
    <source>
        <dbReference type="ARBA" id="ARBA00006484"/>
    </source>
</evidence>
<reference evidence="5 6" key="1">
    <citation type="submission" date="2018-10" db="EMBL/GenBank/DDBJ databases">
        <title>Phylogenomics of Brevibacillus.</title>
        <authorList>
            <person name="Dunlap C."/>
        </authorList>
    </citation>
    <scope>NUCLEOTIDE SEQUENCE [LARGE SCALE GENOMIC DNA]</scope>
    <source>
        <strain evidence="5 6">JCM 15085</strain>
    </source>
</reference>
<evidence type="ECO:0000313" key="5">
    <source>
        <dbReference type="EMBL" id="RNB78384.1"/>
    </source>
</evidence>
<dbReference type="GO" id="GO:0016491">
    <property type="term" value="F:oxidoreductase activity"/>
    <property type="evidence" value="ECO:0007669"/>
    <property type="project" value="UniProtKB-KW"/>
</dbReference>
<dbReference type="CDD" id="cd05233">
    <property type="entry name" value="SDR_c"/>
    <property type="match status" value="1"/>
</dbReference>
<dbReference type="GO" id="GO:0008206">
    <property type="term" value="P:bile acid metabolic process"/>
    <property type="evidence" value="ECO:0007669"/>
    <property type="project" value="UniProtKB-ARBA"/>
</dbReference>
<dbReference type="InterPro" id="IPR002347">
    <property type="entry name" value="SDR_fam"/>
</dbReference>
<dbReference type="AlphaFoldDB" id="A0A3M8CRS5"/>
<dbReference type="InterPro" id="IPR057326">
    <property type="entry name" value="KR_dom"/>
</dbReference>
<dbReference type="Gene3D" id="3.40.50.720">
    <property type="entry name" value="NAD(P)-binding Rossmann-like Domain"/>
    <property type="match status" value="1"/>
</dbReference>
<dbReference type="PANTHER" id="PTHR24321:SF8">
    <property type="entry name" value="ESTRADIOL 17-BETA-DEHYDROGENASE 8-RELATED"/>
    <property type="match status" value="1"/>
</dbReference>
<keyword evidence="2" id="KW-0560">Oxidoreductase</keyword>
<accession>A0A3M8CRS5</accession>
<dbReference type="InterPro" id="IPR020904">
    <property type="entry name" value="Sc_DH/Rdtase_CS"/>
</dbReference>
<dbReference type="EMBL" id="RHHT01000025">
    <property type="protein sequence ID" value="RNB78384.1"/>
    <property type="molecule type" value="Genomic_DNA"/>
</dbReference>
<evidence type="ECO:0000259" key="4">
    <source>
        <dbReference type="SMART" id="SM00822"/>
    </source>
</evidence>
<dbReference type="Pfam" id="PF13561">
    <property type="entry name" value="adh_short_C2"/>
    <property type="match status" value="1"/>
</dbReference>
<sequence length="252" mass="26621">MSLKDFEGRVVLITGGATGIGRATALAFAKRGAKVVIGDVNEQAKETVEMIKQEGAEALFKKTDVTSSSDVKSLIDFTVEQFGGLDHAFNNAGVLPPTKDFADMTEEDFDFVVNVDLKGVFYAMKHELAYFTTKGKGTIVNTASIAGIIADPGMAPYVAAKHGVVGLTKAAGIEYIAKGIRVNAIAPGLVETNMTKGWLEDEEMKKVVTANTPIGRPARPEEIAGMVLFLSSDAASYAAGQTFVVDAGQTAH</sequence>
<organism evidence="5 6">
    <name type="scientific">Brevibacillus panacihumi</name>
    <dbReference type="NCBI Taxonomy" id="497735"/>
    <lineage>
        <taxon>Bacteria</taxon>
        <taxon>Bacillati</taxon>
        <taxon>Bacillota</taxon>
        <taxon>Bacilli</taxon>
        <taxon>Bacillales</taxon>
        <taxon>Paenibacillaceae</taxon>
        <taxon>Brevibacillus</taxon>
    </lineage>
</organism>
<dbReference type="InterPro" id="IPR036291">
    <property type="entry name" value="NAD(P)-bd_dom_sf"/>
</dbReference>
<dbReference type="PRINTS" id="PR00081">
    <property type="entry name" value="GDHRDH"/>
</dbReference>
<dbReference type="PROSITE" id="PS00061">
    <property type="entry name" value="ADH_SHORT"/>
    <property type="match status" value="1"/>
</dbReference>
<name>A0A3M8CRS5_9BACL</name>
<dbReference type="Proteomes" id="UP000281915">
    <property type="component" value="Unassembled WGS sequence"/>
</dbReference>
<keyword evidence="3" id="KW-0520">NAD</keyword>
<dbReference type="NCBIfam" id="NF005559">
    <property type="entry name" value="PRK07231.1"/>
    <property type="match status" value="1"/>
</dbReference>
<dbReference type="SUPFAM" id="SSF51735">
    <property type="entry name" value="NAD(P)-binding Rossmann-fold domains"/>
    <property type="match status" value="1"/>
</dbReference>
<comment type="similarity">
    <text evidence="1">Belongs to the short-chain dehydrogenases/reductases (SDR) family.</text>
</comment>
<protein>
    <submittedName>
        <fullName evidence="5">SDR family oxidoreductase</fullName>
    </submittedName>
</protein>
<dbReference type="PANTHER" id="PTHR24321">
    <property type="entry name" value="DEHYDROGENASES, SHORT CHAIN"/>
    <property type="match status" value="1"/>
</dbReference>